<accession>A0ABR0PL03</accession>
<evidence type="ECO:0000313" key="1">
    <source>
        <dbReference type="EMBL" id="KAK5824995.1"/>
    </source>
</evidence>
<keyword evidence="2" id="KW-1185">Reference proteome</keyword>
<proteinExistence type="predicted"/>
<evidence type="ECO:0000313" key="2">
    <source>
        <dbReference type="Proteomes" id="UP001358586"/>
    </source>
</evidence>
<dbReference type="Proteomes" id="UP001358586">
    <property type="component" value="Chromosome 6"/>
</dbReference>
<dbReference type="EMBL" id="JARKNE010000006">
    <property type="protein sequence ID" value="KAK5824995.1"/>
    <property type="molecule type" value="Genomic_DNA"/>
</dbReference>
<organism evidence="1 2">
    <name type="scientific">Gossypium arboreum</name>
    <name type="common">Tree cotton</name>
    <name type="synonym">Gossypium nanking</name>
    <dbReference type="NCBI Taxonomy" id="29729"/>
    <lineage>
        <taxon>Eukaryota</taxon>
        <taxon>Viridiplantae</taxon>
        <taxon>Streptophyta</taxon>
        <taxon>Embryophyta</taxon>
        <taxon>Tracheophyta</taxon>
        <taxon>Spermatophyta</taxon>
        <taxon>Magnoliopsida</taxon>
        <taxon>eudicotyledons</taxon>
        <taxon>Gunneridae</taxon>
        <taxon>Pentapetalae</taxon>
        <taxon>rosids</taxon>
        <taxon>malvids</taxon>
        <taxon>Malvales</taxon>
        <taxon>Malvaceae</taxon>
        <taxon>Malvoideae</taxon>
        <taxon>Gossypium</taxon>
    </lineage>
</organism>
<gene>
    <name evidence="1" type="ORF">PVK06_019797</name>
</gene>
<comment type="caution">
    <text evidence="1">The sequence shown here is derived from an EMBL/GenBank/DDBJ whole genome shotgun (WGS) entry which is preliminary data.</text>
</comment>
<name>A0ABR0PL03_GOSAR</name>
<protein>
    <submittedName>
        <fullName evidence="1">Uncharacterized protein</fullName>
    </submittedName>
</protein>
<reference evidence="1 2" key="1">
    <citation type="submission" date="2023-03" db="EMBL/GenBank/DDBJ databases">
        <title>WGS of Gossypium arboreum.</title>
        <authorList>
            <person name="Yu D."/>
        </authorList>
    </citation>
    <scope>NUCLEOTIDE SEQUENCE [LARGE SCALE GENOMIC DNA]</scope>
    <source>
        <tissue evidence="1">Leaf</tissue>
    </source>
</reference>
<sequence length="79" mass="8995">MDTSFYEGVGFDDSSMKGLITKKVYFRDKSDKSERESAAGRNTLHSLLEGYGRWKFKLKFKKAGDSFGVDAIEDLDLME</sequence>